<dbReference type="Proteomes" id="UP001165063">
    <property type="component" value="Unassembled WGS sequence"/>
</dbReference>
<comment type="caution">
    <text evidence="2">The sequence shown here is derived from an EMBL/GenBank/DDBJ whole genome shotgun (WGS) entry which is preliminary data.</text>
</comment>
<reference evidence="2" key="1">
    <citation type="submission" date="2023-04" db="EMBL/GenBank/DDBJ databases">
        <title>Ambrosiozyma monospora NBRC 1965.</title>
        <authorList>
            <person name="Ichikawa N."/>
            <person name="Sato H."/>
            <person name="Tonouchi N."/>
        </authorList>
    </citation>
    <scope>NUCLEOTIDE SEQUENCE</scope>
    <source>
        <strain evidence="2">NBRC 1965</strain>
    </source>
</reference>
<name>A0A9W6YXI0_AMBMO</name>
<feature type="region of interest" description="Disordered" evidence="1">
    <location>
        <begin position="231"/>
        <end position="289"/>
    </location>
</feature>
<sequence>MLPSPVPQKERDYIIALLTQPTTFKDSNFIVTKPTVSGIKNLTALKITFPYLFRSKEKAILSYLLDPIGDVICYETVVPSREEIKKSAFSPDLSITVHVAIQLKHEQVPRRRTKFPDPDRPFIVYSYVNWNLSFCNWCRSTRHTQSRCPTYKPCRRCKATDHNKLHCEKLTDAQKSETLAALPRPLIKKIQQGPVKLCPIWLLPSHESSSHINMETNGTKRRIISKDNDDALDVSDDVSPSNPPSSVSQSEEQSAPTASSQPPATTLNEIPPPGSGLSSSDPNDGGMEF</sequence>
<evidence type="ECO:0000313" key="3">
    <source>
        <dbReference type="Proteomes" id="UP001165063"/>
    </source>
</evidence>
<dbReference type="EMBL" id="BSXU01001198">
    <property type="protein sequence ID" value="GMG24884.1"/>
    <property type="molecule type" value="Genomic_DNA"/>
</dbReference>
<evidence type="ECO:0000313" key="2">
    <source>
        <dbReference type="EMBL" id="GMG24884.1"/>
    </source>
</evidence>
<keyword evidence="3" id="KW-1185">Reference proteome</keyword>
<feature type="compositionally biased region" description="Low complexity" evidence="1">
    <location>
        <begin position="237"/>
        <end position="254"/>
    </location>
</feature>
<feature type="compositionally biased region" description="Low complexity" evidence="1">
    <location>
        <begin position="275"/>
        <end position="289"/>
    </location>
</feature>
<accession>A0A9W6YXI0</accession>
<feature type="compositionally biased region" description="Polar residues" evidence="1">
    <location>
        <begin position="255"/>
        <end position="268"/>
    </location>
</feature>
<organism evidence="2 3">
    <name type="scientific">Ambrosiozyma monospora</name>
    <name type="common">Yeast</name>
    <name type="synonym">Endomycopsis monosporus</name>
    <dbReference type="NCBI Taxonomy" id="43982"/>
    <lineage>
        <taxon>Eukaryota</taxon>
        <taxon>Fungi</taxon>
        <taxon>Dikarya</taxon>
        <taxon>Ascomycota</taxon>
        <taxon>Saccharomycotina</taxon>
        <taxon>Pichiomycetes</taxon>
        <taxon>Pichiales</taxon>
        <taxon>Pichiaceae</taxon>
        <taxon>Ambrosiozyma</taxon>
    </lineage>
</organism>
<gene>
    <name evidence="2" type="ORF">Amon01_000301200</name>
</gene>
<dbReference type="AlphaFoldDB" id="A0A9W6YXI0"/>
<proteinExistence type="predicted"/>
<protein>
    <submittedName>
        <fullName evidence="2">Unnamed protein product</fullName>
    </submittedName>
</protein>
<evidence type="ECO:0000256" key="1">
    <source>
        <dbReference type="SAM" id="MobiDB-lite"/>
    </source>
</evidence>